<proteinExistence type="predicted"/>
<feature type="region of interest" description="Disordered" evidence="1">
    <location>
        <begin position="1"/>
        <end position="33"/>
    </location>
</feature>
<evidence type="ECO:0000313" key="2">
    <source>
        <dbReference type="EMBL" id="UYL95633.1"/>
    </source>
</evidence>
<organism evidence="2">
    <name type="scientific">Tongren Rhabd tick virus 3</name>
    <dbReference type="NCBI Taxonomy" id="2972337"/>
    <lineage>
        <taxon>Viruses</taxon>
        <taxon>Riboviria</taxon>
        <taxon>Orthornavirae</taxon>
        <taxon>Negarnaviricota</taxon>
        <taxon>Haploviricotina</taxon>
        <taxon>Monjiviricetes</taxon>
        <taxon>Mononegavirales</taxon>
        <taxon>Rhabdoviridae</taxon>
    </lineage>
</organism>
<feature type="compositionally biased region" description="Basic residues" evidence="1">
    <location>
        <begin position="1"/>
        <end position="12"/>
    </location>
</feature>
<sequence length="221" mass="24601">MLSKLGIKKKKSPRDLPPGSASGGSTPGTASLVGPWVSPFADLPTEWEPTVSPSAPPPGVSHVVFDLSTSLLIRAPRELSPRLIAEMSQNFPDSYRGDHKSRVLAFTWMAHHVVSVKPMAAADHGTKYYSEVKECVLFSGEEGGLPCRELHRVMDTFQWRYKGEVYEWVFRLEAHPTVMSGLPLHKVLSPRSAQVIRAFGLNTSFHKNPEYLEVMRPRVPQ</sequence>
<evidence type="ECO:0000256" key="1">
    <source>
        <dbReference type="SAM" id="MobiDB-lite"/>
    </source>
</evidence>
<reference evidence="2" key="1">
    <citation type="submission" date="2022-05" db="EMBL/GenBank/DDBJ databases">
        <authorList>
            <person name="Cao W."/>
            <person name="Jia N."/>
            <person name="Lam T.T.-Y."/>
            <person name="Ni X."/>
            <person name="Liu J."/>
        </authorList>
    </citation>
    <scope>NUCLEOTIDE SEQUENCE</scope>
    <source>
        <strain evidence="2">TIGMIC 1</strain>
    </source>
</reference>
<accession>A0A9E7V2D4</accession>
<name>A0A9E7V2D4_9RHAB</name>
<protein>
    <submittedName>
        <fullName evidence="2">Matrix protein</fullName>
    </submittedName>
</protein>
<dbReference type="EMBL" id="ON746535">
    <property type="protein sequence ID" value="UYL95633.1"/>
    <property type="molecule type" value="Viral_cRNA"/>
</dbReference>